<accession>A0ABV0ZTY7</accession>
<evidence type="ECO:0000313" key="2">
    <source>
        <dbReference type="Proteomes" id="UP001469553"/>
    </source>
</evidence>
<reference evidence="1 2" key="1">
    <citation type="submission" date="2021-06" db="EMBL/GenBank/DDBJ databases">
        <authorList>
            <person name="Palmer J.M."/>
        </authorList>
    </citation>
    <scope>NUCLEOTIDE SEQUENCE [LARGE SCALE GENOMIC DNA]</scope>
    <source>
        <strain evidence="1 2">AS_MEX2019</strain>
        <tissue evidence="1">Muscle</tissue>
    </source>
</reference>
<evidence type="ECO:0000313" key="1">
    <source>
        <dbReference type="EMBL" id="MEQ2309748.1"/>
    </source>
</evidence>
<protein>
    <submittedName>
        <fullName evidence="1">Uncharacterized protein</fullName>
    </submittedName>
</protein>
<proteinExistence type="predicted"/>
<organism evidence="1 2">
    <name type="scientific">Ameca splendens</name>
    <dbReference type="NCBI Taxonomy" id="208324"/>
    <lineage>
        <taxon>Eukaryota</taxon>
        <taxon>Metazoa</taxon>
        <taxon>Chordata</taxon>
        <taxon>Craniata</taxon>
        <taxon>Vertebrata</taxon>
        <taxon>Euteleostomi</taxon>
        <taxon>Actinopterygii</taxon>
        <taxon>Neopterygii</taxon>
        <taxon>Teleostei</taxon>
        <taxon>Neoteleostei</taxon>
        <taxon>Acanthomorphata</taxon>
        <taxon>Ovalentaria</taxon>
        <taxon>Atherinomorphae</taxon>
        <taxon>Cyprinodontiformes</taxon>
        <taxon>Goodeidae</taxon>
        <taxon>Ameca</taxon>
    </lineage>
</organism>
<dbReference type="EMBL" id="JAHRIP010075297">
    <property type="protein sequence ID" value="MEQ2309748.1"/>
    <property type="molecule type" value="Genomic_DNA"/>
</dbReference>
<name>A0ABV0ZTY7_9TELE</name>
<gene>
    <name evidence="1" type="ORF">AMECASPLE_001817</name>
</gene>
<comment type="caution">
    <text evidence="1">The sequence shown here is derived from an EMBL/GenBank/DDBJ whole genome shotgun (WGS) entry which is preliminary data.</text>
</comment>
<sequence length="139" mass="15757">MQQESSRGCFCHLHPSLPPVSTAASRGAEREGDGGEVKKRVFMVASRCVFVEIIVCQETRHKHRQSFSLSLACVDVPAEARHIVRRHLLFSWLQSGSDRERIGKEKRFLSSLLTFVSYVLAELDAPRPFEVAPKYVFIL</sequence>
<keyword evidence="2" id="KW-1185">Reference proteome</keyword>
<dbReference type="Proteomes" id="UP001469553">
    <property type="component" value="Unassembled WGS sequence"/>
</dbReference>